<dbReference type="EMBL" id="ACJN02000001">
    <property type="protein sequence ID" value="EFI35933.1"/>
    <property type="molecule type" value="Genomic_DNA"/>
</dbReference>
<sequence>MSNPIQCPGSSTRNLEVDLISCQDCGHEVEMFSDETKRRCPRCKKMVFRDRMPSCVDWCPSAKECVCEERWQAMHAGKQKT</sequence>
<proteinExistence type="predicted"/>
<dbReference type="OrthoDB" id="155250at2"/>
<dbReference type="GO" id="GO:0016787">
    <property type="term" value="F:hydrolase activity"/>
    <property type="evidence" value="ECO:0007669"/>
    <property type="project" value="UniProtKB-KW"/>
</dbReference>
<organism evidence="1 2">
    <name type="scientific">Desulfonatronospira thiodismutans ASO3-1</name>
    <dbReference type="NCBI Taxonomy" id="555779"/>
    <lineage>
        <taxon>Bacteria</taxon>
        <taxon>Pseudomonadati</taxon>
        <taxon>Thermodesulfobacteriota</taxon>
        <taxon>Desulfovibrionia</taxon>
        <taxon>Desulfovibrionales</taxon>
        <taxon>Desulfonatronovibrionaceae</taxon>
        <taxon>Desulfonatronospira</taxon>
    </lineage>
</organism>
<keyword evidence="2" id="KW-1185">Reference proteome</keyword>
<name>D6SMM2_9BACT</name>
<evidence type="ECO:0000313" key="1">
    <source>
        <dbReference type="EMBL" id="EFI35933.1"/>
    </source>
</evidence>
<dbReference type="AlphaFoldDB" id="D6SMM2"/>
<evidence type="ECO:0000313" key="2">
    <source>
        <dbReference type="Proteomes" id="UP000005496"/>
    </source>
</evidence>
<comment type="caution">
    <text evidence="1">The sequence shown here is derived from an EMBL/GenBank/DDBJ whole genome shotgun (WGS) entry which is preliminary data.</text>
</comment>
<protein>
    <submittedName>
        <fullName evidence="1">Metal dependent phosphohydrolase</fullName>
    </submittedName>
</protein>
<reference evidence="1" key="1">
    <citation type="submission" date="2010-05" db="EMBL/GenBank/DDBJ databases">
        <title>The draft genome of Desulfonatronospira thiodismutans ASO3-1.</title>
        <authorList>
            <consortium name="US DOE Joint Genome Institute (JGI-PGF)"/>
            <person name="Lucas S."/>
            <person name="Copeland A."/>
            <person name="Lapidus A."/>
            <person name="Cheng J.-F."/>
            <person name="Bruce D."/>
            <person name="Goodwin L."/>
            <person name="Pitluck S."/>
            <person name="Chertkov O."/>
            <person name="Brettin T."/>
            <person name="Detter J.C."/>
            <person name="Han C."/>
            <person name="Land M.L."/>
            <person name="Hauser L."/>
            <person name="Kyrpides N."/>
            <person name="Mikhailova N."/>
            <person name="Muyzer G."/>
            <person name="Woyke T."/>
        </authorList>
    </citation>
    <scope>NUCLEOTIDE SEQUENCE [LARGE SCALE GENOMIC DNA]</scope>
    <source>
        <strain evidence="1">ASO3-1</strain>
    </source>
</reference>
<accession>D6SMM2</accession>
<dbReference type="RefSeq" id="WP_008869061.1">
    <property type="nucleotide sequence ID" value="NZ_ACJN02000001.1"/>
</dbReference>
<dbReference type="Proteomes" id="UP000005496">
    <property type="component" value="Unassembled WGS sequence"/>
</dbReference>
<gene>
    <name evidence="1" type="ORF">Dthio_PD3375</name>
</gene>